<dbReference type="Pfam" id="PF01789">
    <property type="entry name" value="PsbP"/>
    <property type="match status" value="1"/>
</dbReference>
<keyword evidence="3" id="KW-1185">Reference proteome</keyword>
<evidence type="ECO:0000313" key="2">
    <source>
        <dbReference type="EMBL" id="GFR52164.1"/>
    </source>
</evidence>
<protein>
    <recommendedName>
        <fullName evidence="1">PsbP C-terminal domain-containing protein</fullName>
    </recommendedName>
</protein>
<dbReference type="SUPFAM" id="SSF55724">
    <property type="entry name" value="Mog1p/PsbP-like"/>
    <property type="match status" value="1"/>
</dbReference>
<dbReference type="AlphaFoldDB" id="A0AAD3E3X9"/>
<evidence type="ECO:0000313" key="3">
    <source>
        <dbReference type="Proteomes" id="UP001054857"/>
    </source>
</evidence>
<dbReference type="GO" id="GO:0019898">
    <property type="term" value="C:extrinsic component of membrane"/>
    <property type="evidence" value="ECO:0007669"/>
    <property type="project" value="InterPro"/>
</dbReference>
<dbReference type="PANTHER" id="PTHR31407:SF15">
    <property type="entry name" value="PSBP DOMAIN-CONTAINING PROTEIN 1, CHLOROPLASTIC"/>
    <property type="match status" value="1"/>
</dbReference>
<name>A0AAD3E3X9_9CHLO</name>
<dbReference type="Gene3D" id="3.40.1000.10">
    <property type="entry name" value="Mog1/PsbP, alpha/beta/alpha sandwich"/>
    <property type="match status" value="1"/>
</dbReference>
<dbReference type="GO" id="GO:0009654">
    <property type="term" value="C:photosystem II oxygen evolving complex"/>
    <property type="evidence" value="ECO:0007669"/>
    <property type="project" value="InterPro"/>
</dbReference>
<proteinExistence type="predicted"/>
<sequence length="267" mass="29840">MQQLKLQKSTVKCSSKRACRRTRPFAPVVLASGACSRQRQAPVQQDASRRDMLLSMLSVPLLTSHLASSVSPARAFVAPPPGYRAIVDKLDGYNFICPENWIVVTSSGNDIFLRSPRNVEENLFVDMTSPSSSRFKSVADLGSPDDAAKRLLDQYLTKEFMSTRIGIARYGDIISAASRVADDGQTYYDIAIRMTSYASRNAYAATRMEVMRDYSLEWDRTLSTVLGVANNRLYTLRLQTTTPAYERSLPTLRTMMESFRCSTVEAV</sequence>
<feature type="domain" description="PsbP C-terminal" evidence="1">
    <location>
        <begin position="82"/>
        <end position="260"/>
    </location>
</feature>
<reference evidence="2 3" key="1">
    <citation type="journal article" date="2021" name="Sci. Rep.">
        <title>Genome sequencing of the multicellular alga Astrephomene provides insights into convergent evolution of germ-soma differentiation.</title>
        <authorList>
            <person name="Yamashita S."/>
            <person name="Yamamoto K."/>
            <person name="Matsuzaki R."/>
            <person name="Suzuki S."/>
            <person name="Yamaguchi H."/>
            <person name="Hirooka S."/>
            <person name="Minakuchi Y."/>
            <person name="Miyagishima S."/>
            <person name="Kawachi M."/>
            <person name="Toyoda A."/>
            <person name="Nozaki H."/>
        </authorList>
    </citation>
    <scope>NUCLEOTIDE SEQUENCE [LARGE SCALE GENOMIC DNA]</scope>
    <source>
        <strain evidence="2 3">NIES-4017</strain>
    </source>
</reference>
<feature type="non-terminal residue" evidence="2">
    <location>
        <position position="1"/>
    </location>
</feature>
<dbReference type="EMBL" id="BMAR01000059">
    <property type="protein sequence ID" value="GFR52164.1"/>
    <property type="molecule type" value="Genomic_DNA"/>
</dbReference>
<organism evidence="2 3">
    <name type="scientific">Astrephomene gubernaculifera</name>
    <dbReference type="NCBI Taxonomy" id="47775"/>
    <lineage>
        <taxon>Eukaryota</taxon>
        <taxon>Viridiplantae</taxon>
        <taxon>Chlorophyta</taxon>
        <taxon>core chlorophytes</taxon>
        <taxon>Chlorophyceae</taxon>
        <taxon>CS clade</taxon>
        <taxon>Chlamydomonadales</taxon>
        <taxon>Astrephomenaceae</taxon>
        <taxon>Astrephomene</taxon>
    </lineage>
</organism>
<dbReference type="GO" id="GO:0015979">
    <property type="term" value="P:photosynthesis"/>
    <property type="evidence" value="ECO:0007669"/>
    <property type="project" value="InterPro"/>
</dbReference>
<dbReference type="PROSITE" id="PS51257">
    <property type="entry name" value="PROKAR_LIPOPROTEIN"/>
    <property type="match status" value="1"/>
</dbReference>
<dbReference type="InterPro" id="IPR016123">
    <property type="entry name" value="Mog1/PsbP_a/b/a-sand"/>
</dbReference>
<comment type="caution">
    <text evidence="2">The sequence shown here is derived from an EMBL/GenBank/DDBJ whole genome shotgun (WGS) entry which is preliminary data.</text>
</comment>
<accession>A0AAD3E3X9</accession>
<dbReference type="GO" id="GO:0005509">
    <property type="term" value="F:calcium ion binding"/>
    <property type="evidence" value="ECO:0007669"/>
    <property type="project" value="InterPro"/>
</dbReference>
<dbReference type="InterPro" id="IPR002683">
    <property type="entry name" value="PsbP_C"/>
</dbReference>
<dbReference type="PANTHER" id="PTHR31407">
    <property type="match status" value="1"/>
</dbReference>
<dbReference type="Proteomes" id="UP001054857">
    <property type="component" value="Unassembled WGS sequence"/>
</dbReference>
<gene>
    <name evidence="2" type="ORF">Agub_g14696</name>
</gene>
<evidence type="ECO:0000259" key="1">
    <source>
        <dbReference type="Pfam" id="PF01789"/>
    </source>
</evidence>